<keyword evidence="1" id="KW-0472">Membrane</keyword>
<dbReference type="EMBL" id="QXFL01000016">
    <property type="protein sequence ID" value="RIV82683.1"/>
    <property type="molecule type" value="Genomic_DNA"/>
</dbReference>
<name>A0A418NMT8_9SPHN</name>
<keyword evidence="1" id="KW-0812">Transmembrane</keyword>
<dbReference type="AlphaFoldDB" id="A0A418NMT8"/>
<dbReference type="RefSeq" id="WP_119588232.1">
    <property type="nucleotide sequence ID" value="NZ_CAWODQ010000008.1"/>
</dbReference>
<gene>
    <name evidence="2" type="ORF">D2V07_17715</name>
</gene>
<evidence type="ECO:0000313" key="2">
    <source>
        <dbReference type="EMBL" id="RIV82683.1"/>
    </source>
</evidence>
<accession>A0A418NMT8</accession>
<sequence length="60" mass="6089">MKKTTRALIWAAAMLGIAVLAAMGAIERDTATTMLIVLPVVAITNLLGGGCTRPAHGGAK</sequence>
<evidence type="ECO:0000313" key="3">
    <source>
        <dbReference type="Proteomes" id="UP000286576"/>
    </source>
</evidence>
<protein>
    <submittedName>
        <fullName evidence="2">Uncharacterized protein</fullName>
    </submittedName>
</protein>
<dbReference type="Proteomes" id="UP000286576">
    <property type="component" value="Unassembled WGS sequence"/>
</dbReference>
<feature type="transmembrane region" description="Helical" evidence="1">
    <location>
        <begin position="32"/>
        <end position="51"/>
    </location>
</feature>
<comment type="caution">
    <text evidence="2">The sequence shown here is derived from an EMBL/GenBank/DDBJ whole genome shotgun (WGS) entry which is preliminary data.</text>
</comment>
<keyword evidence="3" id="KW-1185">Reference proteome</keyword>
<feature type="transmembrane region" description="Helical" evidence="1">
    <location>
        <begin position="7"/>
        <end position="26"/>
    </location>
</feature>
<evidence type="ECO:0000256" key="1">
    <source>
        <dbReference type="SAM" id="Phobius"/>
    </source>
</evidence>
<proteinExistence type="predicted"/>
<reference evidence="2 3" key="1">
    <citation type="submission" date="2018-08" db="EMBL/GenBank/DDBJ databases">
        <title>Erythrobacter zhengii sp.nov., a bacterium isolated from deep-sea sediment.</title>
        <authorList>
            <person name="Fang C."/>
            <person name="Wu Y.-H."/>
            <person name="Sun C."/>
            <person name="Wang H."/>
            <person name="Cheng H."/>
            <person name="Meng F.-X."/>
            <person name="Wang C.-S."/>
            <person name="Xu X.-W."/>
        </authorList>
    </citation>
    <scope>NUCLEOTIDE SEQUENCE [LARGE SCALE GENOMIC DNA]</scope>
    <source>
        <strain evidence="2 3">V18</strain>
    </source>
</reference>
<organism evidence="2 3">
    <name type="scientific">Aurantiacibacter zhengii</name>
    <dbReference type="NCBI Taxonomy" id="2307003"/>
    <lineage>
        <taxon>Bacteria</taxon>
        <taxon>Pseudomonadati</taxon>
        <taxon>Pseudomonadota</taxon>
        <taxon>Alphaproteobacteria</taxon>
        <taxon>Sphingomonadales</taxon>
        <taxon>Erythrobacteraceae</taxon>
        <taxon>Aurantiacibacter</taxon>
    </lineage>
</organism>
<keyword evidence="1" id="KW-1133">Transmembrane helix</keyword>